<dbReference type="GO" id="GO:0008017">
    <property type="term" value="F:microtubule binding"/>
    <property type="evidence" value="ECO:0007669"/>
    <property type="project" value="InterPro"/>
</dbReference>
<name>A0AAQ4D648_AMBAM</name>
<protein>
    <submittedName>
        <fullName evidence="3">Uncharacterized protein</fullName>
    </submittedName>
</protein>
<dbReference type="GO" id="GO:0051256">
    <property type="term" value="P:mitotic spindle midzone assembly"/>
    <property type="evidence" value="ECO:0007669"/>
    <property type="project" value="TreeGrafter"/>
</dbReference>
<evidence type="ECO:0000256" key="1">
    <source>
        <dbReference type="SAM" id="Coils"/>
    </source>
</evidence>
<comment type="caution">
    <text evidence="3">The sequence shown here is derived from an EMBL/GenBank/DDBJ whole genome shotgun (WGS) entry which is preliminary data.</text>
</comment>
<dbReference type="PANTHER" id="PTHR19321">
    <property type="entry name" value="PROTEIN REGULATOR OF CYTOKINESIS 1 PRC1-RELATED"/>
    <property type="match status" value="1"/>
</dbReference>
<keyword evidence="1" id="KW-0175">Coiled coil</keyword>
<dbReference type="Pfam" id="PF03999">
    <property type="entry name" value="MAP65_ASE1"/>
    <property type="match status" value="1"/>
</dbReference>
<dbReference type="Gene3D" id="1.20.58.1520">
    <property type="match status" value="1"/>
</dbReference>
<dbReference type="PANTHER" id="PTHR19321:SF41">
    <property type="entry name" value="FASCETTO-RELATED"/>
    <property type="match status" value="1"/>
</dbReference>
<sequence length="223" mass="25779">MPEWRAAMAGPRTSAKQLAPRDVATHVRPSDPCAPLLNMVLTRLSSLLSSPSISLGLSFDSLRGGKTTVEDQRCNVKRHGLRKQAILECGTAGDFSDRRLEELEEELRRLKEFHAKNKPILMKVERREALWARFVEFEKRAADPFRLNNCGGRLLLEMRERKRLEAELPRLEEEIKTHISGHTGVEDEQFFTEWAEDFLKHLSSQHEAYNLEMDREREGRTSR</sequence>
<dbReference type="AlphaFoldDB" id="A0AAQ4D648"/>
<feature type="region of interest" description="Disordered" evidence="2">
    <location>
        <begin position="1"/>
        <end position="25"/>
    </location>
</feature>
<dbReference type="EMBL" id="JARKHS020034668">
    <property type="protein sequence ID" value="KAK8757938.1"/>
    <property type="molecule type" value="Genomic_DNA"/>
</dbReference>
<evidence type="ECO:0000313" key="3">
    <source>
        <dbReference type="EMBL" id="KAK8757938.1"/>
    </source>
</evidence>
<gene>
    <name evidence="3" type="ORF">V5799_004430</name>
</gene>
<keyword evidence="4" id="KW-1185">Reference proteome</keyword>
<evidence type="ECO:0000313" key="4">
    <source>
        <dbReference type="Proteomes" id="UP001321473"/>
    </source>
</evidence>
<dbReference type="InterPro" id="IPR007145">
    <property type="entry name" value="MAP65_Ase1_PRC1"/>
</dbReference>
<organism evidence="3 4">
    <name type="scientific">Amblyomma americanum</name>
    <name type="common">Lone star tick</name>
    <dbReference type="NCBI Taxonomy" id="6943"/>
    <lineage>
        <taxon>Eukaryota</taxon>
        <taxon>Metazoa</taxon>
        <taxon>Ecdysozoa</taxon>
        <taxon>Arthropoda</taxon>
        <taxon>Chelicerata</taxon>
        <taxon>Arachnida</taxon>
        <taxon>Acari</taxon>
        <taxon>Parasitiformes</taxon>
        <taxon>Ixodida</taxon>
        <taxon>Ixodoidea</taxon>
        <taxon>Ixodidae</taxon>
        <taxon>Amblyomminae</taxon>
        <taxon>Amblyomma</taxon>
    </lineage>
</organism>
<dbReference type="GO" id="GO:1990023">
    <property type="term" value="C:mitotic spindle midzone"/>
    <property type="evidence" value="ECO:0007669"/>
    <property type="project" value="TreeGrafter"/>
</dbReference>
<accession>A0AAQ4D648</accession>
<proteinExistence type="predicted"/>
<evidence type="ECO:0000256" key="2">
    <source>
        <dbReference type="SAM" id="MobiDB-lite"/>
    </source>
</evidence>
<dbReference type="Proteomes" id="UP001321473">
    <property type="component" value="Unassembled WGS sequence"/>
</dbReference>
<dbReference type="GO" id="GO:0005737">
    <property type="term" value="C:cytoplasm"/>
    <property type="evidence" value="ECO:0007669"/>
    <property type="project" value="TreeGrafter"/>
</dbReference>
<reference evidence="3 4" key="1">
    <citation type="journal article" date="2023" name="Arcadia Sci">
        <title>De novo assembly of a long-read Amblyomma americanum tick genome.</title>
        <authorList>
            <person name="Chou S."/>
            <person name="Poskanzer K.E."/>
            <person name="Rollins M."/>
            <person name="Thuy-Boun P.S."/>
        </authorList>
    </citation>
    <scope>NUCLEOTIDE SEQUENCE [LARGE SCALE GENOMIC DNA]</scope>
    <source>
        <strain evidence="3">F_SG_1</strain>
        <tissue evidence="3">Salivary glands</tissue>
    </source>
</reference>
<feature type="coiled-coil region" evidence="1">
    <location>
        <begin position="154"/>
        <end position="181"/>
    </location>
</feature>